<evidence type="ECO:0000313" key="3">
    <source>
        <dbReference type="Proteomes" id="UP001208938"/>
    </source>
</evidence>
<dbReference type="RefSeq" id="WP_264505646.1">
    <property type="nucleotide sequence ID" value="NZ_JAPDFL010000001.1"/>
</dbReference>
<sequence length="249" mass="26344">MADPDDSPSQRRLAELAALAQQIAAVQGIGAENGPLPSPAPLAPLPQMTLARGRVHELTGPARTTLAALAAAVAQGEGPVVWLRPGWRNEQLCPQGLRALLPDPGALIVVPCAKPVDVLWSLEEALRAGCVALVLAELADAPDLRALRRLHLAAGEGLARNRQAGRVLPAPLGLVMACDSADSRIAGVESRWALHPLAPTPDARRQRWRLDRLLTRSQPPRDWEIDGGPLPEGTSCMPLGADETLSEVA</sequence>
<evidence type="ECO:0000313" key="2">
    <source>
        <dbReference type="EMBL" id="MCW1932663.1"/>
    </source>
</evidence>
<dbReference type="Gene3D" id="3.40.50.300">
    <property type="entry name" value="P-loop containing nucleotide triphosphate hydrolases"/>
    <property type="match status" value="1"/>
</dbReference>
<gene>
    <name evidence="2" type="ORF">OKW52_10440</name>
</gene>
<dbReference type="EMBL" id="JAPDFL010000001">
    <property type="protein sequence ID" value="MCW1932663.1"/>
    <property type="molecule type" value="Genomic_DNA"/>
</dbReference>
<accession>A0ABT3GYN6</accession>
<organism evidence="2 3">
    <name type="scientific">Pararhodobacter zhoushanensis</name>
    <dbReference type="NCBI Taxonomy" id="2479545"/>
    <lineage>
        <taxon>Bacteria</taxon>
        <taxon>Pseudomonadati</taxon>
        <taxon>Pseudomonadota</taxon>
        <taxon>Alphaproteobacteria</taxon>
        <taxon>Rhodobacterales</taxon>
        <taxon>Paracoccaceae</taxon>
        <taxon>Pararhodobacter</taxon>
    </lineage>
</organism>
<evidence type="ECO:0008006" key="4">
    <source>
        <dbReference type="Google" id="ProtNLM"/>
    </source>
</evidence>
<feature type="region of interest" description="Disordered" evidence="1">
    <location>
        <begin position="219"/>
        <end position="249"/>
    </location>
</feature>
<dbReference type="InterPro" id="IPR027417">
    <property type="entry name" value="P-loop_NTPase"/>
</dbReference>
<dbReference type="Proteomes" id="UP001208938">
    <property type="component" value="Unassembled WGS sequence"/>
</dbReference>
<comment type="caution">
    <text evidence="2">The sequence shown here is derived from an EMBL/GenBank/DDBJ whole genome shotgun (WGS) entry which is preliminary data.</text>
</comment>
<evidence type="ECO:0000256" key="1">
    <source>
        <dbReference type="SAM" id="MobiDB-lite"/>
    </source>
</evidence>
<proteinExistence type="predicted"/>
<name>A0ABT3GYN6_9RHOB</name>
<dbReference type="SUPFAM" id="SSF52540">
    <property type="entry name" value="P-loop containing nucleoside triphosphate hydrolases"/>
    <property type="match status" value="1"/>
</dbReference>
<protein>
    <recommendedName>
        <fullName evidence="4">Protein ImuA</fullName>
    </recommendedName>
</protein>
<reference evidence="2 3" key="1">
    <citation type="submission" date="2022-10" db="EMBL/GenBank/DDBJ databases">
        <title>Pararhodobacter sp. nov., isolated from marine algae.</title>
        <authorList>
            <person name="Choi B.J."/>
            <person name="Kim J.M."/>
            <person name="Lee J.K."/>
            <person name="Choi D.G."/>
            <person name="Jeon C.O."/>
        </authorList>
    </citation>
    <scope>NUCLEOTIDE SEQUENCE [LARGE SCALE GENOMIC DNA]</scope>
    <source>
        <strain evidence="2 3">ZQ420</strain>
    </source>
</reference>
<keyword evidence="3" id="KW-1185">Reference proteome</keyword>